<reference evidence="2" key="1">
    <citation type="submission" date="2023-08" db="EMBL/GenBank/DDBJ databases">
        <title>Black Yeasts Isolated from many extreme environments.</title>
        <authorList>
            <person name="Coleine C."/>
            <person name="Stajich J.E."/>
            <person name="Selbmann L."/>
        </authorList>
    </citation>
    <scope>NUCLEOTIDE SEQUENCE</scope>
    <source>
        <strain evidence="2">CCFEE 5810</strain>
    </source>
</reference>
<protein>
    <submittedName>
        <fullName evidence="2">Uncharacterized protein</fullName>
    </submittedName>
</protein>
<feature type="region of interest" description="Disordered" evidence="1">
    <location>
        <begin position="194"/>
        <end position="228"/>
    </location>
</feature>
<evidence type="ECO:0000313" key="3">
    <source>
        <dbReference type="Proteomes" id="UP001310594"/>
    </source>
</evidence>
<dbReference type="EMBL" id="JAVRQU010000001">
    <property type="protein sequence ID" value="KAK5708347.1"/>
    <property type="molecule type" value="Genomic_DNA"/>
</dbReference>
<accession>A0AAN7ZR47</accession>
<proteinExistence type="predicted"/>
<dbReference type="Proteomes" id="UP001310594">
    <property type="component" value="Unassembled WGS sequence"/>
</dbReference>
<evidence type="ECO:0000256" key="1">
    <source>
        <dbReference type="SAM" id="MobiDB-lite"/>
    </source>
</evidence>
<name>A0AAN7ZR47_9PEZI</name>
<gene>
    <name evidence="2" type="ORF">LTR97_000887</name>
</gene>
<dbReference type="AlphaFoldDB" id="A0AAN7ZR47"/>
<organism evidence="2 3">
    <name type="scientific">Elasticomyces elasticus</name>
    <dbReference type="NCBI Taxonomy" id="574655"/>
    <lineage>
        <taxon>Eukaryota</taxon>
        <taxon>Fungi</taxon>
        <taxon>Dikarya</taxon>
        <taxon>Ascomycota</taxon>
        <taxon>Pezizomycotina</taxon>
        <taxon>Dothideomycetes</taxon>
        <taxon>Dothideomycetidae</taxon>
        <taxon>Mycosphaerellales</taxon>
        <taxon>Teratosphaeriaceae</taxon>
        <taxon>Elasticomyces</taxon>
    </lineage>
</organism>
<comment type="caution">
    <text evidence="2">The sequence shown here is derived from an EMBL/GenBank/DDBJ whole genome shotgun (WGS) entry which is preliminary data.</text>
</comment>
<feature type="compositionally biased region" description="Basic and acidic residues" evidence="1">
    <location>
        <begin position="198"/>
        <end position="216"/>
    </location>
</feature>
<evidence type="ECO:0000313" key="2">
    <source>
        <dbReference type="EMBL" id="KAK5708347.1"/>
    </source>
</evidence>
<sequence length="228" mass="25088">MATFSGLPAELRNRITNLSGSLDIVQCRECGKAFRADRYELLADFQGLSRTDTGVFSNGPAILQVRDQCQAQASQCRRAKICSSGHAHSFGSALMSFLASGIIQPPITRTSKQVRADTLPMFYGTHTFYFVLRDRYQEETMIERWLSKIGRTNAGRLCKVFAIYTTKQDGKDFTKYTAAAMRKLGSVCYENAHPGEGGFKEVMDKRGSDGKSKGDSGDLVAPSPDGVK</sequence>